<organism evidence="5 6">
    <name type="scientific">Victivallis vadensis</name>
    <dbReference type="NCBI Taxonomy" id="172901"/>
    <lineage>
        <taxon>Bacteria</taxon>
        <taxon>Pseudomonadati</taxon>
        <taxon>Lentisphaerota</taxon>
        <taxon>Lentisphaeria</taxon>
        <taxon>Victivallales</taxon>
        <taxon>Victivallaceae</taxon>
        <taxon>Victivallis</taxon>
    </lineage>
</organism>
<evidence type="ECO:0000259" key="4">
    <source>
        <dbReference type="PROSITE" id="PS50932"/>
    </source>
</evidence>
<dbReference type="Gene3D" id="3.40.50.2300">
    <property type="match status" value="2"/>
</dbReference>
<evidence type="ECO:0000256" key="2">
    <source>
        <dbReference type="ARBA" id="ARBA00023125"/>
    </source>
</evidence>
<keyword evidence="6" id="KW-1185">Reference proteome</keyword>
<accession>A0A2U1AW51</accession>
<dbReference type="EMBL" id="QEKH01000016">
    <property type="protein sequence ID" value="PVY40632.1"/>
    <property type="molecule type" value="Genomic_DNA"/>
</dbReference>
<dbReference type="PANTHER" id="PTHR30146">
    <property type="entry name" value="LACI-RELATED TRANSCRIPTIONAL REPRESSOR"/>
    <property type="match status" value="1"/>
</dbReference>
<dbReference type="Gene3D" id="1.10.260.40">
    <property type="entry name" value="lambda repressor-like DNA-binding domains"/>
    <property type="match status" value="1"/>
</dbReference>
<evidence type="ECO:0000256" key="3">
    <source>
        <dbReference type="ARBA" id="ARBA00023163"/>
    </source>
</evidence>
<dbReference type="Pfam" id="PF13377">
    <property type="entry name" value="Peripla_BP_3"/>
    <property type="match status" value="1"/>
</dbReference>
<dbReference type="SUPFAM" id="SSF47413">
    <property type="entry name" value="lambda repressor-like DNA-binding domains"/>
    <property type="match status" value="1"/>
</dbReference>
<dbReference type="InterPro" id="IPR000843">
    <property type="entry name" value="HTH_LacI"/>
</dbReference>
<dbReference type="GO" id="GO:0003700">
    <property type="term" value="F:DNA-binding transcription factor activity"/>
    <property type="evidence" value="ECO:0007669"/>
    <property type="project" value="TreeGrafter"/>
</dbReference>
<gene>
    <name evidence="5" type="ORF">C8D82_11684</name>
</gene>
<name>A0A2U1AW51_9BACT</name>
<reference evidence="5 6" key="1">
    <citation type="submission" date="2018-04" db="EMBL/GenBank/DDBJ databases">
        <title>Genomic Encyclopedia of Type Strains, Phase IV (KMG-IV): sequencing the most valuable type-strain genomes for metagenomic binning, comparative biology and taxonomic classification.</title>
        <authorList>
            <person name="Goeker M."/>
        </authorList>
    </citation>
    <scope>NUCLEOTIDE SEQUENCE [LARGE SCALE GENOMIC DNA]</scope>
    <source>
        <strain evidence="5 6">DSM 14823</strain>
    </source>
</reference>
<dbReference type="CDD" id="cd01392">
    <property type="entry name" value="HTH_LacI"/>
    <property type="match status" value="1"/>
</dbReference>
<dbReference type="AlphaFoldDB" id="A0A2U1AW51"/>
<dbReference type="InterPro" id="IPR028082">
    <property type="entry name" value="Peripla_BP_I"/>
</dbReference>
<evidence type="ECO:0000313" key="5">
    <source>
        <dbReference type="EMBL" id="PVY40632.1"/>
    </source>
</evidence>
<dbReference type="GO" id="GO:0000976">
    <property type="term" value="F:transcription cis-regulatory region binding"/>
    <property type="evidence" value="ECO:0007669"/>
    <property type="project" value="TreeGrafter"/>
</dbReference>
<dbReference type="InterPro" id="IPR046335">
    <property type="entry name" value="LacI/GalR-like_sensor"/>
</dbReference>
<dbReference type="RefSeq" id="WP_116884336.1">
    <property type="nucleotide sequence ID" value="NZ_QEKH01000016.1"/>
</dbReference>
<dbReference type="GeneID" id="78295636"/>
<keyword evidence="2" id="KW-0238">DNA-binding</keyword>
<dbReference type="SMART" id="SM00354">
    <property type="entry name" value="HTH_LACI"/>
    <property type="match status" value="1"/>
</dbReference>
<protein>
    <submittedName>
        <fullName evidence="5">LacI family transcriptional regulator</fullName>
    </submittedName>
</protein>
<evidence type="ECO:0000313" key="6">
    <source>
        <dbReference type="Proteomes" id="UP000245959"/>
    </source>
</evidence>
<dbReference type="InterPro" id="IPR010982">
    <property type="entry name" value="Lambda_DNA-bd_dom_sf"/>
</dbReference>
<keyword evidence="3" id="KW-0804">Transcription</keyword>
<proteinExistence type="predicted"/>
<dbReference type="PROSITE" id="PS50932">
    <property type="entry name" value="HTH_LACI_2"/>
    <property type="match status" value="1"/>
</dbReference>
<keyword evidence="1" id="KW-0805">Transcription regulation</keyword>
<dbReference type="PANTHER" id="PTHR30146:SF109">
    <property type="entry name" value="HTH-TYPE TRANSCRIPTIONAL REGULATOR GALS"/>
    <property type="match status" value="1"/>
</dbReference>
<dbReference type="CDD" id="cd06267">
    <property type="entry name" value="PBP1_LacI_sugar_binding-like"/>
    <property type="match status" value="1"/>
</dbReference>
<comment type="caution">
    <text evidence="5">The sequence shown here is derived from an EMBL/GenBank/DDBJ whole genome shotgun (WGS) entry which is preliminary data.</text>
</comment>
<evidence type="ECO:0000256" key="1">
    <source>
        <dbReference type="ARBA" id="ARBA00023015"/>
    </source>
</evidence>
<dbReference type="SUPFAM" id="SSF53822">
    <property type="entry name" value="Periplasmic binding protein-like I"/>
    <property type="match status" value="1"/>
</dbReference>
<feature type="domain" description="HTH lacI-type" evidence="4">
    <location>
        <begin position="1"/>
        <end position="55"/>
    </location>
</feature>
<sequence>MTQKDIALKLNVSQATVSMALKGSPRISQALRDSVRKLVNDCGYRPNLAGQLLRRGRSNIIGAVFPSLRHGFHAELFQELQRQLLPQGYLLYLCCAESREELVSVAGYLKQLQVAGVVAIGSAAEVLLPLREAGIALVFYGGDAPLEAEVSQVLPDRRSAGMEMTRYLIGRGRRRIAFIGASNPDEPRFCGYRAALEEAGIGVDPALVLFAADAMGDGHRMMRLLLAEQPRADAVFCHNDETAIGALRAASEAGIRVPEQLAVAGFDNIEAGRYFTPALTTVEQPRREITDALVGELLAALADPDHHRFVSIACRQVVRESA</sequence>
<dbReference type="Pfam" id="PF00356">
    <property type="entry name" value="LacI"/>
    <property type="match status" value="1"/>
</dbReference>
<dbReference type="Proteomes" id="UP000245959">
    <property type="component" value="Unassembled WGS sequence"/>
</dbReference>